<dbReference type="RefSeq" id="WP_380751714.1">
    <property type="nucleotide sequence ID" value="NZ_JBHULT010000008.1"/>
</dbReference>
<feature type="domain" description="Ig-like" evidence="1">
    <location>
        <begin position="1293"/>
        <end position="1371"/>
    </location>
</feature>
<evidence type="ECO:0000313" key="2">
    <source>
        <dbReference type="EMBL" id="MFD2518155.1"/>
    </source>
</evidence>
<protein>
    <submittedName>
        <fullName evidence="2">Gliding motility-associated C-terminal domain-containing protein</fullName>
    </submittedName>
</protein>
<dbReference type="Proteomes" id="UP001597468">
    <property type="component" value="Unassembled WGS sequence"/>
</dbReference>
<comment type="caution">
    <text evidence="2">The sequence shown here is derived from an EMBL/GenBank/DDBJ whole genome shotgun (WGS) entry which is preliminary data.</text>
</comment>
<evidence type="ECO:0000259" key="1">
    <source>
        <dbReference type="Pfam" id="PF19081"/>
    </source>
</evidence>
<evidence type="ECO:0000313" key="3">
    <source>
        <dbReference type="Proteomes" id="UP001597468"/>
    </source>
</evidence>
<keyword evidence="3" id="KW-1185">Reference proteome</keyword>
<dbReference type="Pfam" id="PF19081">
    <property type="entry name" value="Ig_7"/>
    <property type="match status" value="1"/>
</dbReference>
<organism evidence="2 3">
    <name type="scientific">Salinimicrobium flavum</name>
    <dbReference type="NCBI Taxonomy" id="1737065"/>
    <lineage>
        <taxon>Bacteria</taxon>
        <taxon>Pseudomonadati</taxon>
        <taxon>Bacteroidota</taxon>
        <taxon>Flavobacteriia</taxon>
        <taxon>Flavobacteriales</taxon>
        <taxon>Flavobacteriaceae</taxon>
        <taxon>Salinimicrobium</taxon>
    </lineage>
</organism>
<dbReference type="Pfam" id="PF13585">
    <property type="entry name" value="CHU_C"/>
    <property type="match status" value="1"/>
</dbReference>
<proteinExistence type="predicted"/>
<dbReference type="EMBL" id="JBHULT010000008">
    <property type="protein sequence ID" value="MFD2518155.1"/>
    <property type="molecule type" value="Genomic_DNA"/>
</dbReference>
<sequence length="1468" mass="155502">MRIFTLGKNGIPLFFFALLLFSGTFSSYGQCPTVDAADSIQYFCDSQEAEVSQLTVTDTNGADVLWYEDQTTTSSLPPTTFLVSGTYYAGSASCAPTSRVAVEVRIASEPDILGIKASTTPTTSANRKESLAVIGVCVEDVNNPGLTVADLRTNAEDENNVRWYLNRTSQDELDPSTPLVNNTDYFAAIYSPDGECETNRKKTTVRFFSEAAPTGPTSQEFCAINNPTLGDIEASGDNRYFSSSTSQVELSPNTELENGKTYYVSALGEECESIDRLGVTVTVTEPIDLETTSPGIICELDVQETIPNVDALENFLLGLLGDGVPTNGTFSPTPTQLGNQYQNDADGLGDFTTTYTVGCDQVDLTLTVIPSEDANAGDDVTRTYDVTDDPVDLYGLVTEGAQDFGTFEGYPNGEFDPSSEGPGTYIINYTVDETSGCIDGSDSAVFTIMVNPCTADAGDDVDADFCRSDAEVLAGQLAVAENDEERNAIIATWLGDRDTNGTFTGDPATEIATKYADGVYPFSVSTTYTVGEGVCEDEASITFTVYEDAYAGEDAVLNTEFDGEPVELFGLLGNEAEEGGTWSSGDGTFDPATDAPGTYTYTVGEGCTDSATVTVTVSTDPNDPCAAVDAGTPGYGVVCLEDVPTKIGSRLGVEKYFLGLLDAGVSKTGTFNPTPYQIARTYRADEDGLGEFSTTYTITDGECTDSVVLTVIVVEEANAGEDATVTLDENDEPVNLFDYLGDSALQGGTWDTGNGTFDPATDEPGTFTYTVGYEGCMDSATVTVSVTSEPTDPCEGVVDAGGDNTGVVCITDIEQVLDSSDDIRNYLLNILDGEVIQTGTFNPSPSQLFDQYANDTDGLGDFSTTYTLTDGECSDSAVLTISVIDTEPADTGDIADVTICTAEDGYDLNSVLTDANPAGGTFYDEEGEMITNGILDISSEGQFTITYTITEDDSSCVTGTDSTDFTVTVTANTADAGEDNSVELCNSEVKNLTTTGVRNLYLNLLEDGVATNGTFNPTIQTLIDQYKFQSNIGDFTTIYTVGEGNCTDSAELTVTVLDYLSAGENATVNLEEDDTEEVDLFDALGGTPAEGGVWTDADGETVDGTFDPTTDAEGTYTYTVTSDNGCVDSATVTVVIGDPVACPEITDAEQSFCGTATVADLSPSNALWYTSEDGTDALAADTALEDDAEYFAGNADGSCSDRGMVTVTILDAPDAPAVTAFDGCVADLATVADLVVTADEGFTVQFYTTEDLNTPAAETDLLVDGIYFVTQATAEGCESEAAELTVTLDDSDAPTLAQGGNVFCEFDNATLADLENNLVGEGTITWYASETGTDPLDADSEQLRNEAIYYASLTPEGACESSDRLPVTVTLEVCEIVIPEAFSPNNDNINDYFVIDNISSEYPNHTLEIYNRWGNMVFNGKGANPGWDGTSTEGSFGSGVLPVGVYFYILYFNDGQTAPTQGRLYLSR</sequence>
<dbReference type="InterPro" id="IPR026341">
    <property type="entry name" value="T9SS_type_B"/>
</dbReference>
<name>A0ABW5IZP2_9FLAO</name>
<gene>
    <name evidence="2" type="ORF">ACFSTG_09645</name>
</gene>
<dbReference type="NCBIfam" id="TIGR04131">
    <property type="entry name" value="Bac_Flav_CTERM"/>
    <property type="match status" value="1"/>
</dbReference>
<reference evidence="3" key="1">
    <citation type="journal article" date="2019" name="Int. J. Syst. Evol. Microbiol.">
        <title>The Global Catalogue of Microorganisms (GCM) 10K type strain sequencing project: providing services to taxonomists for standard genome sequencing and annotation.</title>
        <authorList>
            <consortium name="The Broad Institute Genomics Platform"/>
            <consortium name="The Broad Institute Genome Sequencing Center for Infectious Disease"/>
            <person name="Wu L."/>
            <person name="Ma J."/>
        </authorList>
    </citation>
    <scope>NUCLEOTIDE SEQUENCE [LARGE SCALE GENOMIC DNA]</scope>
    <source>
        <strain evidence="3">KCTC 42585</strain>
    </source>
</reference>
<accession>A0ABW5IZP2</accession>
<dbReference type="InterPro" id="IPR044023">
    <property type="entry name" value="Ig_7"/>
</dbReference>